<organism evidence="1 2">
    <name type="scientific">Candidatus Vogelbacteria bacterium CG22_combo_CG10-13_8_21_14_all_37_9</name>
    <dbReference type="NCBI Taxonomy" id="1975046"/>
    <lineage>
        <taxon>Bacteria</taxon>
        <taxon>Candidatus Vogeliibacteriota</taxon>
    </lineage>
</organism>
<dbReference type="Gene3D" id="3.30.1490.300">
    <property type="match status" value="1"/>
</dbReference>
<dbReference type="PANTHER" id="PTHR32432:SF3">
    <property type="entry name" value="ETHANOLAMINE UTILIZATION PROTEIN EUTJ"/>
    <property type="match status" value="1"/>
</dbReference>
<accession>A0A2H0BLC0</accession>
<dbReference type="AlphaFoldDB" id="A0A2H0BLC0"/>
<dbReference type="InterPro" id="IPR043129">
    <property type="entry name" value="ATPase_NBD"/>
</dbReference>
<name>A0A2H0BLC0_9BACT</name>
<dbReference type="NCBIfam" id="TIGR01175">
    <property type="entry name" value="pilM"/>
    <property type="match status" value="1"/>
</dbReference>
<dbReference type="PIRSF" id="PIRSF019169">
    <property type="entry name" value="PilM"/>
    <property type="match status" value="1"/>
</dbReference>
<evidence type="ECO:0000313" key="1">
    <source>
        <dbReference type="EMBL" id="PIP58394.1"/>
    </source>
</evidence>
<dbReference type="InterPro" id="IPR005883">
    <property type="entry name" value="PilM"/>
</dbReference>
<gene>
    <name evidence="1" type="ORF">COX02_00515</name>
</gene>
<dbReference type="Gene3D" id="3.30.420.40">
    <property type="match status" value="2"/>
</dbReference>
<dbReference type="InterPro" id="IPR050696">
    <property type="entry name" value="FtsA/MreB"/>
</dbReference>
<dbReference type="EMBL" id="PCSX01000010">
    <property type="protein sequence ID" value="PIP58394.1"/>
    <property type="molecule type" value="Genomic_DNA"/>
</dbReference>
<dbReference type="PANTHER" id="PTHR32432">
    <property type="entry name" value="CELL DIVISION PROTEIN FTSA-RELATED"/>
    <property type="match status" value="1"/>
</dbReference>
<evidence type="ECO:0008006" key="3">
    <source>
        <dbReference type="Google" id="ProtNLM"/>
    </source>
</evidence>
<dbReference type="SUPFAM" id="SSF53067">
    <property type="entry name" value="Actin-like ATPase domain"/>
    <property type="match status" value="2"/>
</dbReference>
<evidence type="ECO:0000313" key="2">
    <source>
        <dbReference type="Proteomes" id="UP000229334"/>
    </source>
</evidence>
<reference evidence="1 2" key="1">
    <citation type="submission" date="2017-09" db="EMBL/GenBank/DDBJ databases">
        <title>Depth-based differentiation of microbial function through sediment-hosted aquifers and enrichment of novel symbionts in the deep terrestrial subsurface.</title>
        <authorList>
            <person name="Probst A.J."/>
            <person name="Ladd B."/>
            <person name="Jarett J.K."/>
            <person name="Geller-Mcgrath D.E."/>
            <person name="Sieber C.M."/>
            <person name="Emerson J.B."/>
            <person name="Anantharaman K."/>
            <person name="Thomas B.C."/>
            <person name="Malmstrom R."/>
            <person name="Stieglmeier M."/>
            <person name="Klingl A."/>
            <person name="Woyke T."/>
            <person name="Ryan C.M."/>
            <person name="Banfield J.F."/>
        </authorList>
    </citation>
    <scope>NUCLEOTIDE SEQUENCE [LARGE SCALE GENOMIC DNA]</scope>
    <source>
        <strain evidence="1">CG22_combo_CG10-13_8_21_14_all_37_9</strain>
    </source>
</reference>
<dbReference type="CDD" id="cd24049">
    <property type="entry name" value="ASKHA_NBD_PilM"/>
    <property type="match status" value="1"/>
</dbReference>
<dbReference type="Proteomes" id="UP000229334">
    <property type="component" value="Unassembled WGS sequence"/>
</dbReference>
<protein>
    <recommendedName>
        <fullName evidence="3">SHS2 domain-containing protein</fullName>
    </recommendedName>
</protein>
<proteinExistence type="predicted"/>
<sequence length="377" mass="40399">MPILDFLKKLIGRTPTALTRKKVDSFFGVDIGLSSVKVVQLRNDRGRVILETYGELATGPYGGLAVGQATSLSPEKLGELIKDLLREANVTASQGAIAIPLRSSLIVDAEIPEVEDSRLASIVPIEARKYVPIPISEVSLDWIKIPPTADAQLEWSEGKGKRAMTKLLIVAIQNEAVKQIQDASKIAGFIPDFVEVETFSSIRSSLRGDLGATAILDIGAGSSKLAIIDRGVVRISHTINKNSQDITIAISRSLGVPFAKAEEIKREVGMLDNKSTYGELGAVVNPTVEYLFAETSRVMVKYQKENRRSIDKLVLVGGGALLKGLVDIASREVGIPVALGTPFDKTETPAFLGNILQSAGPSFAVSLGVALRGLEEN</sequence>
<dbReference type="Pfam" id="PF11104">
    <property type="entry name" value="PilM_2"/>
    <property type="match status" value="1"/>
</dbReference>
<comment type="caution">
    <text evidence="1">The sequence shown here is derived from an EMBL/GenBank/DDBJ whole genome shotgun (WGS) entry which is preliminary data.</text>
</comment>